<reference evidence="6 7" key="1">
    <citation type="submission" date="2014-04" db="EMBL/GenBank/DDBJ databases">
        <authorList>
            <consortium name="DOE Joint Genome Institute"/>
            <person name="Kuo A."/>
            <person name="Martino E."/>
            <person name="Perotto S."/>
            <person name="Kohler A."/>
            <person name="Nagy L.G."/>
            <person name="Floudas D."/>
            <person name="Copeland A."/>
            <person name="Barry K.W."/>
            <person name="Cichocki N."/>
            <person name="Veneault-Fourrey C."/>
            <person name="LaButti K."/>
            <person name="Lindquist E.A."/>
            <person name="Lipzen A."/>
            <person name="Lundell T."/>
            <person name="Morin E."/>
            <person name="Murat C."/>
            <person name="Sun H."/>
            <person name="Tunlid A."/>
            <person name="Henrissat B."/>
            <person name="Grigoriev I.V."/>
            <person name="Hibbett D.S."/>
            <person name="Martin F."/>
            <person name="Nordberg H.P."/>
            <person name="Cantor M.N."/>
            <person name="Hua S.X."/>
        </authorList>
    </citation>
    <scope>NUCLEOTIDE SEQUENCE [LARGE SCALE GENOMIC DNA]</scope>
    <source>
        <strain evidence="6 7">Zn</strain>
    </source>
</reference>
<keyword evidence="3 5" id="KW-1133">Transmembrane helix</keyword>
<evidence type="ECO:0000313" key="7">
    <source>
        <dbReference type="Proteomes" id="UP000054321"/>
    </source>
</evidence>
<dbReference type="Pfam" id="PF04479">
    <property type="entry name" value="RTA1"/>
    <property type="match status" value="1"/>
</dbReference>
<dbReference type="Proteomes" id="UP000054321">
    <property type="component" value="Unassembled WGS sequence"/>
</dbReference>
<organism evidence="6 7">
    <name type="scientific">Oidiodendron maius (strain Zn)</name>
    <dbReference type="NCBI Taxonomy" id="913774"/>
    <lineage>
        <taxon>Eukaryota</taxon>
        <taxon>Fungi</taxon>
        <taxon>Dikarya</taxon>
        <taxon>Ascomycota</taxon>
        <taxon>Pezizomycotina</taxon>
        <taxon>Leotiomycetes</taxon>
        <taxon>Leotiomycetes incertae sedis</taxon>
        <taxon>Myxotrichaceae</taxon>
        <taxon>Oidiodendron</taxon>
    </lineage>
</organism>
<feature type="transmembrane region" description="Helical" evidence="5">
    <location>
        <begin position="133"/>
        <end position="156"/>
    </location>
</feature>
<dbReference type="GO" id="GO:0000324">
    <property type="term" value="C:fungal-type vacuole"/>
    <property type="evidence" value="ECO:0007669"/>
    <property type="project" value="TreeGrafter"/>
</dbReference>
<keyword evidence="4 5" id="KW-0472">Membrane</keyword>
<protein>
    <recommendedName>
        <fullName evidence="8">RTA1 like protein</fullName>
    </recommendedName>
</protein>
<evidence type="ECO:0000256" key="1">
    <source>
        <dbReference type="ARBA" id="ARBA00004141"/>
    </source>
</evidence>
<reference evidence="7" key="2">
    <citation type="submission" date="2015-01" db="EMBL/GenBank/DDBJ databases">
        <title>Evolutionary Origins and Diversification of the Mycorrhizal Mutualists.</title>
        <authorList>
            <consortium name="DOE Joint Genome Institute"/>
            <consortium name="Mycorrhizal Genomics Consortium"/>
            <person name="Kohler A."/>
            <person name="Kuo A."/>
            <person name="Nagy L.G."/>
            <person name="Floudas D."/>
            <person name="Copeland A."/>
            <person name="Barry K.W."/>
            <person name="Cichocki N."/>
            <person name="Veneault-Fourrey C."/>
            <person name="LaButti K."/>
            <person name="Lindquist E.A."/>
            <person name="Lipzen A."/>
            <person name="Lundell T."/>
            <person name="Morin E."/>
            <person name="Murat C."/>
            <person name="Riley R."/>
            <person name="Ohm R."/>
            <person name="Sun H."/>
            <person name="Tunlid A."/>
            <person name="Henrissat B."/>
            <person name="Grigoriev I.V."/>
            <person name="Hibbett D.S."/>
            <person name="Martin F."/>
        </authorList>
    </citation>
    <scope>NUCLEOTIDE SEQUENCE [LARGE SCALE GENOMIC DNA]</scope>
    <source>
        <strain evidence="7">Zn</strain>
    </source>
</reference>
<feature type="transmembrane region" description="Helical" evidence="5">
    <location>
        <begin position="60"/>
        <end position="79"/>
    </location>
</feature>
<comment type="subcellular location">
    <subcellularLocation>
        <location evidence="1">Membrane</location>
        <topology evidence="1">Multi-pass membrane protein</topology>
    </subcellularLocation>
</comment>
<dbReference type="PANTHER" id="PTHR31465">
    <property type="entry name" value="PROTEIN RTA1-RELATED"/>
    <property type="match status" value="1"/>
</dbReference>
<gene>
    <name evidence="6" type="ORF">OIDMADRAFT_45771</name>
</gene>
<dbReference type="AlphaFoldDB" id="A0A0C3GDV5"/>
<dbReference type="HOGENOM" id="CLU_033465_6_1_1"/>
<evidence type="ECO:0008006" key="8">
    <source>
        <dbReference type="Google" id="ProtNLM"/>
    </source>
</evidence>
<dbReference type="STRING" id="913774.A0A0C3GDV5"/>
<dbReference type="OrthoDB" id="4521223at2759"/>
<feature type="transmembrane region" description="Helical" evidence="5">
    <location>
        <begin position="35"/>
        <end position="55"/>
    </location>
</feature>
<evidence type="ECO:0000256" key="5">
    <source>
        <dbReference type="SAM" id="Phobius"/>
    </source>
</evidence>
<feature type="transmembrane region" description="Helical" evidence="5">
    <location>
        <begin position="162"/>
        <end position="188"/>
    </location>
</feature>
<evidence type="ECO:0000313" key="6">
    <source>
        <dbReference type="EMBL" id="KIM94340.1"/>
    </source>
</evidence>
<evidence type="ECO:0000256" key="4">
    <source>
        <dbReference type="ARBA" id="ARBA00023136"/>
    </source>
</evidence>
<dbReference type="PANTHER" id="PTHR31465:SF9">
    <property type="entry name" value="SPHINGOID LONG-CHAIN BASE TRANSPORTER RSB1"/>
    <property type="match status" value="1"/>
</dbReference>
<feature type="transmembrane region" description="Helical" evidence="5">
    <location>
        <begin position="242"/>
        <end position="262"/>
    </location>
</feature>
<name>A0A0C3GDV5_OIDMZ</name>
<accession>A0A0C3GDV5</accession>
<dbReference type="GO" id="GO:0005886">
    <property type="term" value="C:plasma membrane"/>
    <property type="evidence" value="ECO:0007669"/>
    <property type="project" value="TreeGrafter"/>
</dbReference>
<dbReference type="EMBL" id="KN832890">
    <property type="protein sequence ID" value="KIM94340.1"/>
    <property type="molecule type" value="Genomic_DNA"/>
</dbReference>
<evidence type="ECO:0000256" key="2">
    <source>
        <dbReference type="ARBA" id="ARBA00022692"/>
    </source>
</evidence>
<evidence type="ECO:0000256" key="3">
    <source>
        <dbReference type="ARBA" id="ARBA00022989"/>
    </source>
</evidence>
<proteinExistence type="predicted"/>
<feature type="transmembrane region" description="Helical" evidence="5">
    <location>
        <begin position="209"/>
        <end position="227"/>
    </location>
</feature>
<feature type="transmembrane region" description="Helical" evidence="5">
    <location>
        <begin position="91"/>
        <end position="113"/>
    </location>
</feature>
<sequence length="285" mass="31406">MSYVSQNGTVLPCSLDTCPITFASIKYFPTFGGNLAYLIIFAVILVAQAILGMYFRTWSFLIAMLLGLVAEIVGYAARLEDRVDPFNQQWFIIYLCCLTIGPTFFSAAMYFCLGHVLRFYGNVSRFKPRTYQICFIISDVVAVLMQATGGALASIATDFSTLHLGIHIMIAGLAWQVASIIVFILVSIDLARRVRRIPKAANQRRLSTLPLAISTICILIRSIYRVIELQDGFQSAVASNEVLFMILEGPMIIIATGLLTLYHPGPILHFNGKSSLDGVDGISLT</sequence>
<dbReference type="InParanoid" id="A0A0C3GDV5"/>
<keyword evidence="7" id="KW-1185">Reference proteome</keyword>
<keyword evidence="2 5" id="KW-0812">Transmembrane</keyword>
<dbReference type="InterPro" id="IPR007568">
    <property type="entry name" value="RTA1"/>
</dbReference>